<sequence>MNITERLRKEADEIWKEIKEHPFVVELYTGDLPLDKFEFYILQDYYYLVKSIRNFSIISSKASSVDNMREVTEILHLEAQSEFEGYEEFLDRLGYSLEDAAKVEPIPVNVSYSSFLISTSSLNSFELGITSVLPCFWSYAEIAEYHRDKLSENNKQIYKDWAKVYETKSYLNLVERMKDIVNEVGEGYPFEELKDVFITASRYEYMFWDAVYNKKGWPI</sequence>
<dbReference type="InterPro" id="IPR016084">
    <property type="entry name" value="Haem_Oase-like_multi-hlx"/>
</dbReference>
<dbReference type="InterPro" id="IPR050967">
    <property type="entry name" value="Thiamine_Salvage_TenA"/>
</dbReference>
<name>M1P125_9ZZZZ</name>
<gene>
    <name evidence="2" type="ORF">FLSS-8_0026</name>
</gene>
<dbReference type="InterPro" id="IPR004305">
    <property type="entry name" value="Thiaminase-2/PQQC"/>
</dbReference>
<dbReference type="Pfam" id="PF03070">
    <property type="entry name" value="TENA_THI-4"/>
    <property type="match status" value="1"/>
</dbReference>
<accession>M1P125</accession>
<protein>
    <submittedName>
        <fullName evidence="2">Transcriptional activator, TenA family</fullName>
    </submittedName>
</protein>
<dbReference type="InterPro" id="IPR027574">
    <property type="entry name" value="Thiaminase_II"/>
</dbReference>
<dbReference type="NCBIfam" id="TIGR04306">
    <property type="entry name" value="salvage_TenA"/>
    <property type="match status" value="1"/>
</dbReference>
<dbReference type="EMBL" id="JX684080">
    <property type="protein sequence ID" value="AGF93056.1"/>
    <property type="molecule type" value="Genomic_DNA"/>
</dbReference>
<organism evidence="2">
    <name type="scientific">uncultured organism</name>
    <dbReference type="NCBI Taxonomy" id="155900"/>
    <lineage>
        <taxon>unclassified sequences</taxon>
        <taxon>environmental samples</taxon>
    </lineage>
</organism>
<dbReference type="PANTHER" id="PTHR43198">
    <property type="entry name" value="BIFUNCTIONAL TH2 PROTEIN"/>
    <property type="match status" value="1"/>
</dbReference>
<dbReference type="CDD" id="cd19363">
    <property type="entry name" value="TenA_C_PH1161-like"/>
    <property type="match status" value="1"/>
</dbReference>
<reference evidence="2" key="1">
    <citation type="journal article" date="2013" name="Syst. Appl. Microbiol.">
        <title>New insights into the archaeal diversity of a hypersaline microbial mat obtained by a metagenomic approach.</title>
        <authorList>
            <person name="Lopez-Lopez A."/>
            <person name="Richter M."/>
            <person name="Pena A."/>
            <person name="Tamames J."/>
            <person name="Rossello-Mora R."/>
        </authorList>
    </citation>
    <scope>NUCLEOTIDE SEQUENCE</scope>
</reference>
<dbReference type="Gene3D" id="1.20.910.10">
    <property type="entry name" value="Heme oxygenase-like"/>
    <property type="match status" value="1"/>
</dbReference>
<dbReference type="SUPFAM" id="SSF48613">
    <property type="entry name" value="Heme oxygenase-like"/>
    <property type="match status" value="1"/>
</dbReference>
<feature type="domain" description="Thiaminase-2/PQQC" evidence="1">
    <location>
        <begin position="9"/>
        <end position="213"/>
    </location>
</feature>
<evidence type="ECO:0000313" key="2">
    <source>
        <dbReference type="EMBL" id="AGF93056.1"/>
    </source>
</evidence>
<dbReference type="PANTHER" id="PTHR43198:SF2">
    <property type="entry name" value="SI:CH1073-67J19.1-RELATED"/>
    <property type="match status" value="1"/>
</dbReference>
<dbReference type="GO" id="GO:0050334">
    <property type="term" value="F:thiaminase activity"/>
    <property type="evidence" value="ECO:0007669"/>
    <property type="project" value="InterPro"/>
</dbReference>
<dbReference type="AlphaFoldDB" id="M1P125"/>
<dbReference type="GO" id="GO:0006772">
    <property type="term" value="P:thiamine metabolic process"/>
    <property type="evidence" value="ECO:0007669"/>
    <property type="project" value="InterPro"/>
</dbReference>
<proteinExistence type="predicted"/>
<evidence type="ECO:0000259" key="1">
    <source>
        <dbReference type="Pfam" id="PF03070"/>
    </source>
</evidence>